<evidence type="ECO:0000313" key="2">
    <source>
        <dbReference type="EMBL" id="GFO12102.1"/>
    </source>
</evidence>
<protein>
    <submittedName>
        <fullName evidence="2">Acetyltransferase (GNAT) family protein</fullName>
    </submittedName>
</protein>
<dbReference type="PROSITE" id="PS51186">
    <property type="entry name" value="GNAT"/>
    <property type="match status" value="1"/>
</dbReference>
<proteinExistence type="predicted"/>
<name>A0AAV4AYH4_9GAST</name>
<evidence type="ECO:0000259" key="1">
    <source>
        <dbReference type="PROSITE" id="PS51186"/>
    </source>
</evidence>
<dbReference type="Proteomes" id="UP000735302">
    <property type="component" value="Unassembled WGS sequence"/>
</dbReference>
<sequence>MGNLAFYDRPTQHSHLILFDYTPTTHTMLLKEYSKLSAQVVPYSTTLVDGRHVLVDAMTESQLHEAYLLVMDAAQEGQGFGADEFVDENEFLEEIQDGYQFAVMDKSTGEMVAAFILAISKYSRGCLTADPFIIVKKDQRGCRLGSFCMDLVVRFAKELGFMGIYCDTFSNNTGMIRIIERIPGFVQVGCLPMGGVLKDGGIVGTVIYYKDLRNSVVTERG</sequence>
<accession>A0AAV4AYH4</accession>
<dbReference type="Pfam" id="PF00583">
    <property type="entry name" value="Acetyltransf_1"/>
    <property type="match status" value="1"/>
</dbReference>
<dbReference type="SUPFAM" id="SSF55729">
    <property type="entry name" value="Acyl-CoA N-acyltransferases (Nat)"/>
    <property type="match status" value="1"/>
</dbReference>
<dbReference type="AlphaFoldDB" id="A0AAV4AYH4"/>
<dbReference type="InterPro" id="IPR016181">
    <property type="entry name" value="Acyl_CoA_acyltransferase"/>
</dbReference>
<dbReference type="InterPro" id="IPR000182">
    <property type="entry name" value="GNAT_dom"/>
</dbReference>
<evidence type="ECO:0000313" key="3">
    <source>
        <dbReference type="Proteomes" id="UP000735302"/>
    </source>
</evidence>
<organism evidence="2 3">
    <name type="scientific">Plakobranchus ocellatus</name>
    <dbReference type="NCBI Taxonomy" id="259542"/>
    <lineage>
        <taxon>Eukaryota</taxon>
        <taxon>Metazoa</taxon>
        <taxon>Spiralia</taxon>
        <taxon>Lophotrochozoa</taxon>
        <taxon>Mollusca</taxon>
        <taxon>Gastropoda</taxon>
        <taxon>Heterobranchia</taxon>
        <taxon>Euthyneura</taxon>
        <taxon>Panpulmonata</taxon>
        <taxon>Sacoglossa</taxon>
        <taxon>Placobranchoidea</taxon>
        <taxon>Plakobranchidae</taxon>
        <taxon>Plakobranchus</taxon>
    </lineage>
</organism>
<reference evidence="2 3" key="1">
    <citation type="journal article" date="2021" name="Elife">
        <title>Chloroplast acquisition without the gene transfer in kleptoplastic sea slugs, Plakobranchus ocellatus.</title>
        <authorList>
            <person name="Maeda T."/>
            <person name="Takahashi S."/>
            <person name="Yoshida T."/>
            <person name="Shimamura S."/>
            <person name="Takaki Y."/>
            <person name="Nagai Y."/>
            <person name="Toyoda A."/>
            <person name="Suzuki Y."/>
            <person name="Arimoto A."/>
            <person name="Ishii H."/>
            <person name="Satoh N."/>
            <person name="Nishiyama T."/>
            <person name="Hasebe M."/>
            <person name="Maruyama T."/>
            <person name="Minagawa J."/>
            <person name="Obokata J."/>
            <person name="Shigenobu S."/>
        </authorList>
    </citation>
    <scope>NUCLEOTIDE SEQUENCE [LARGE SCALE GENOMIC DNA]</scope>
</reference>
<dbReference type="Gene3D" id="3.40.630.30">
    <property type="match status" value="1"/>
</dbReference>
<comment type="caution">
    <text evidence="2">The sequence shown here is derived from an EMBL/GenBank/DDBJ whole genome shotgun (WGS) entry which is preliminary data.</text>
</comment>
<dbReference type="EMBL" id="BLXT01004371">
    <property type="protein sequence ID" value="GFO12102.1"/>
    <property type="molecule type" value="Genomic_DNA"/>
</dbReference>
<keyword evidence="3" id="KW-1185">Reference proteome</keyword>
<gene>
    <name evidence="2" type="ORF">PoB_003860700</name>
</gene>
<feature type="domain" description="N-acetyltransferase" evidence="1">
    <location>
        <begin position="53"/>
        <end position="213"/>
    </location>
</feature>
<dbReference type="GO" id="GO:0016747">
    <property type="term" value="F:acyltransferase activity, transferring groups other than amino-acyl groups"/>
    <property type="evidence" value="ECO:0007669"/>
    <property type="project" value="InterPro"/>
</dbReference>